<comment type="caution">
    <text evidence="2">The sequence shown here is derived from an EMBL/GenBank/DDBJ whole genome shotgun (WGS) entry which is preliminary data.</text>
</comment>
<evidence type="ECO:0000256" key="1">
    <source>
        <dbReference type="SAM" id="MobiDB-lite"/>
    </source>
</evidence>
<organism evidence="2 3">
    <name type="scientific">Folsomia candida</name>
    <name type="common">Springtail</name>
    <dbReference type="NCBI Taxonomy" id="158441"/>
    <lineage>
        <taxon>Eukaryota</taxon>
        <taxon>Metazoa</taxon>
        <taxon>Ecdysozoa</taxon>
        <taxon>Arthropoda</taxon>
        <taxon>Hexapoda</taxon>
        <taxon>Collembola</taxon>
        <taxon>Entomobryomorpha</taxon>
        <taxon>Isotomoidea</taxon>
        <taxon>Isotomidae</taxon>
        <taxon>Proisotominae</taxon>
        <taxon>Folsomia</taxon>
    </lineage>
</organism>
<dbReference type="Gene3D" id="3.40.50.11960">
    <property type="match status" value="1"/>
</dbReference>
<dbReference type="EMBL" id="LNIX01000001">
    <property type="protein sequence ID" value="OXA62176.1"/>
    <property type="molecule type" value="Genomic_DNA"/>
</dbReference>
<evidence type="ECO:0000313" key="2">
    <source>
        <dbReference type="EMBL" id="OXA62176.1"/>
    </source>
</evidence>
<keyword evidence="3" id="KW-1185">Reference proteome</keyword>
<dbReference type="PANTHER" id="PTHR14659:SF1">
    <property type="entry name" value="ALPHA- AND GAMMA-ADAPTIN-BINDING PROTEIN P34"/>
    <property type="match status" value="1"/>
</dbReference>
<dbReference type="OMA" id="NEASHSF"/>
<reference evidence="2 3" key="1">
    <citation type="submission" date="2015-12" db="EMBL/GenBank/DDBJ databases">
        <title>The genome of Folsomia candida.</title>
        <authorList>
            <person name="Faddeeva A."/>
            <person name="Derks M.F."/>
            <person name="Anvar Y."/>
            <person name="Smit S."/>
            <person name="Van Straalen N."/>
            <person name="Roelofs D."/>
        </authorList>
    </citation>
    <scope>NUCLEOTIDE SEQUENCE [LARGE SCALE GENOMIC DNA]</scope>
    <source>
        <strain evidence="2 3">VU population</strain>
        <tissue evidence="2">Whole body</tissue>
    </source>
</reference>
<sequence length="368" mass="40195">MTPCVVISNSSSEIQPEEVIKGILEEDVLPEPLLILPEVRGYSWHINTKYYEADIQVCSLDRKSIGTEEFAEAVNAFILPFDSKLGDGLKVAEQWLTFIEELDPEIKILLCNYCTDEVNLATAVSKLDAQTWCVKNGFELVELNPVAITDESDLEDDFPESTSIKRVIQSLHAHVWSNLVMKGNGHQPIPLAGLQVLNGLPGTSTNSSLLEVKVNGDSCNHSTTPNRTKLIAEVKPIPREPIVQSNVAIVNPTQMTSPNYGDTVGSNGATGPSTSSGEGNSFNLSGEADSRPSPVRDTRLDAIFQAMESMPEESFEELFNNLNEMKSKAESLSPSQRKAYAEKVAISFWKSVSGGNDSEIDNISSDDD</sequence>
<dbReference type="AlphaFoldDB" id="A0A226EZT4"/>
<dbReference type="InterPro" id="IPR019341">
    <property type="entry name" value="Alpha/Gamma-adaptin-bd_p34"/>
</dbReference>
<proteinExistence type="predicted"/>
<dbReference type="STRING" id="158441.A0A226EZT4"/>
<accession>A0A226EZT4</accession>
<gene>
    <name evidence="2" type="ORF">Fcan01_02852</name>
</gene>
<protein>
    <submittedName>
        <fullName evidence="2">Alpha-and gamma-adaptin-binding protein p34</fullName>
    </submittedName>
</protein>
<feature type="region of interest" description="Disordered" evidence="1">
    <location>
        <begin position="253"/>
        <end position="295"/>
    </location>
</feature>
<dbReference type="OrthoDB" id="1741717at2759"/>
<evidence type="ECO:0000313" key="3">
    <source>
        <dbReference type="Proteomes" id="UP000198287"/>
    </source>
</evidence>
<dbReference type="Pfam" id="PF10199">
    <property type="entry name" value="Adaptin_binding"/>
    <property type="match status" value="1"/>
</dbReference>
<feature type="compositionally biased region" description="Polar residues" evidence="1">
    <location>
        <begin position="253"/>
        <end position="284"/>
    </location>
</feature>
<dbReference type="PANTHER" id="PTHR14659">
    <property type="entry name" value="ALPHA- AND GAMMA-ADAPTIN-BINDING PROTEIN P34"/>
    <property type="match status" value="1"/>
</dbReference>
<name>A0A226EZT4_FOLCA</name>
<dbReference type="Proteomes" id="UP000198287">
    <property type="component" value="Unassembled WGS sequence"/>
</dbReference>